<keyword evidence="4 8" id="KW-0689">Ribosomal protein</keyword>
<dbReference type="GO" id="GO:0003735">
    <property type="term" value="F:structural constituent of ribosome"/>
    <property type="evidence" value="ECO:0007669"/>
    <property type="project" value="InterPro"/>
</dbReference>
<comment type="subunit">
    <text evidence="8">Part of the 50S ribosomal subunit.</text>
</comment>
<dbReference type="InterPro" id="IPR005825">
    <property type="entry name" value="Ribosomal_uL24_CS"/>
</dbReference>
<reference evidence="11 12" key="1">
    <citation type="submission" date="2018-04" db="EMBL/GenBank/DDBJ databases">
        <title>Genomic Encyclopedia of Archaeal and Bacterial Type Strains, Phase II (KMG-II): from individual species to whole genera.</title>
        <authorList>
            <person name="Goeker M."/>
        </authorList>
    </citation>
    <scope>NUCLEOTIDE SEQUENCE [LARGE SCALE GENOMIC DNA]</scope>
    <source>
        <strain evidence="11 12">DSM 5822</strain>
    </source>
</reference>
<organism evidence="11 12">
    <name type="scientific">Agitococcus lubricus</name>
    <dbReference type="NCBI Taxonomy" id="1077255"/>
    <lineage>
        <taxon>Bacteria</taxon>
        <taxon>Pseudomonadati</taxon>
        <taxon>Pseudomonadota</taxon>
        <taxon>Gammaproteobacteria</taxon>
        <taxon>Moraxellales</taxon>
        <taxon>Moraxellaceae</taxon>
        <taxon>Agitococcus</taxon>
    </lineage>
</organism>
<evidence type="ECO:0000256" key="4">
    <source>
        <dbReference type="ARBA" id="ARBA00022980"/>
    </source>
</evidence>
<comment type="similarity">
    <text evidence="1 8 9">Belongs to the universal ribosomal protein uL24 family.</text>
</comment>
<keyword evidence="2 8" id="KW-0699">rRNA-binding</keyword>
<dbReference type="InterPro" id="IPR057264">
    <property type="entry name" value="Ribosomal_uL24_C"/>
</dbReference>
<dbReference type="RefSeq" id="WP_107865097.1">
    <property type="nucleotide sequence ID" value="NZ_QAON01000004.1"/>
</dbReference>
<evidence type="ECO:0000256" key="8">
    <source>
        <dbReference type="HAMAP-Rule" id="MF_01326"/>
    </source>
</evidence>
<protein>
    <recommendedName>
        <fullName evidence="6 8">Large ribosomal subunit protein uL24</fullName>
    </recommendedName>
</protein>
<dbReference type="Pfam" id="PF00467">
    <property type="entry name" value="KOW"/>
    <property type="match status" value="1"/>
</dbReference>
<dbReference type="PANTHER" id="PTHR12903">
    <property type="entry name" value="MITOCHONDRIAL RIBOSOMAL PROTEIN L24"/>
    <property type="match status" value="1"/>
</dbReference>
<dbReference type="NCBIfam" id="TIGR01079">
    <property type="entry name" value="rplX_bact"/>
    <property type="match status" value="1"/>
</dbReference>
<dbReference type="GO" id="GO:0019843">
    <property type="term" value="F:rRNA binding"/>
    <property type="evidence" value="ECO:0007669"/>
    <property type="project" value="UniProtKB-UniRule"/>
</dbReference>
<name>A0A2T5J1C8_9GAMM</name>
<dbReference type="InterPro" id="IPR041988">
    <property type="entry name" value="Ribosomal_uL24_KOW"/>
</dbReference>
<comment type="function">
    <text evidence="7 8">One of the proteins that surrounds the polypeptide exit tunnel on the outside of the subunit.</text>
</comment>
<dbReference type="Gene3D" id="2.30.30.30">
    <property type="match status" value="1"/>
</dbReference>
<evidence type="ECO:0000256" key="2">
    <source>
        <dbReference type="ARBA" id="ARBA00022730"/>
    </source>
</evidence>
<evidence type="ECO:0000256" key="3">
    <source>
        <dbReference type="ARBA" id="ARBA00022884"/>
    </source>
</evidence>
<evidence type="ECO:0000256" key="6">
    <source>
        <dbReference type="ARBA" id="ARBA00035206"/>
    </source>
</evidence>
<evidence type="ECO:0000256" key="7">
    <source>
        <dbReference type="ARBA" id="ARBA00058688"/>
    </source>
</evidence>
<dbReference type="PROSITE" id="PS01108">
    <property type="entry name" value="RIBOSOMAL_L24"/>
    <property type="match status" value="1"/>
</dbReference>
<sequence length="105" mass="11076">MAKIKKGDEVVVITGKDKGKRGTVVSVADERVTVGGINLVKKHVKPNPARGTQGGIVEKEAALAISNVAIVNPETQKADRVGYKLLEDGTKVRVFKSNGAVINAK</sequence>
<evidence type="ECO:0000256" key="5">
    <source>
        <dbReference type="ARBA" id="ARBA00023274"/>
    </source>
</evidence>
<dbReference type="InterPro" id="IPR008991">
    <property type="entry name" value="Translation_prot_SH3-like_sf"/>
</dbReference>
<keyword evidence="5 8" id="KW-0687">Ribonucleoprotein</keyword>
<dbReference type="InterPro" id="IPR014722">
    <property type="entry name" value="Rib_uL2_dom2"/>
</dbReference>
<dbReference type="AlphaFoldDB" id="A0A2T5J1C8"/>
<evidence type="ECO:0000259" key="10">
    <source>
        <dbReference type="SMART" id="SM00739"/>
    </source>
</evidence>
<dbReference type="GO" id="GO:0005840">
    <property type="term" value="C:ribosome"/>
    <property type="evidence" value="ECO:0007669"/>
    <property type="project" value="UniProtKB-KW"/>
</dbReference>
<evidence type="ECO:0000256" key="1">
    <source>
        <dbReference type="ARBA" id="ARBA00010618"/>
    </source>
</evidence>
<dbReference type="SMART" id="SM00739">
    <property type="entry name" value="KOW"/>
    <property type="match status" value="1"/>
</dbReference>
<dbReference type="InterPro" id="IPR005824">
    <property type="entry name" value="KOW"/>
</dbReference>
<feature type="domain" description="KOW" evidence="10">
    <location>
        <begin position="3"/>
        <end position="30"/>
    </location>
</feature>
<dbReference type="OrthoDB" id="9807419at2"/>
<dbReference type="InterPro" id="IPR003256">
    <property type="entry name" value="Ribosomal_uL24"/>
</dbReference>
<dbReference type="FunFam" id="2.30.30.30:FF:000004">
    <property type="entry name" value="50S ribosomal protein L24"/>
    <property type="match status" value="1"/>
</dbReference>
<comment type="caution">
    <text evidence="11">The sequence shown here is derived from an EMBL/GenBank/DDBJ whole genome shotgun (WGS) entry which is preliminary data.</text>
</comment>
<accession>A0A2T5J1C8</accession>
<evidence type="ECO:0000256" key="9">
    <source>
        <dbReference type="RuleBase" id="RU003477"/>
    </source>
</evidence>
<dbReference type="CDD" id="cd06089">
    <property type="entry name" value="KOW_RPL26"/>
    <property type="match status" value="1"/>
</dbReference>
<dbReference type="SUPFAM" id="SSF50104">
    <property type="entry name" value="Translation proteins SH3-like domain"/>
    <property type="match status" value="1"/>
</dbReference>
<dbReference type="EMBL" id="QAON01000004">
    <property type="protein sequence ID" value="PTQ90099.1"/>
    <property type="molecule type" value="Genomic_DNA"/>
</dbReference>
<dbReference type="Proteomes" id="UP000244223">
    <property type="component" value="Unassembled WGS sequence"/>
</dbReference>
<evidence type="ECO:0000313" key="12">
    <source>
        <dbReference type="Proteomes" id="UP000244223"/>
    </source>
</evidence>
<keyword evidence="3 8" id="KW-0694">RNA-binding</keyword>
<keyword evidence="12" id="KW-1185">Reference proteome</keyword>
<evidence type="ECO:0000313" key="11">
    <source>
        <dbReference type="EMBL" id="PTQ90099.1"/>
    </source>
</evidence>
<gene>
    <name evidence="8" type="primary">rplX</name>
    <name evidence="11" type="ORF">C8N29_104139</name>
</gene>
<dbReference type="HAMAP" id="MF_01326_B">
    <property type="entry name" value="Ribosomal_uL24_B"/>
    <property type="match status" value="1"/>
</dbReference>
<dbReference type="GO" id="GO:1990904">
    <property type="term" value="C:ribonucleoprotein complex"/>
    <property type="evidence" value="ECO:0007669"/>
    <property type="project" value="UniProtKB-KW"/>
</dbReference>
<dbReference type="GO" id="GO:0006412">
    <property type="term" value="P:translation"/>
    <property type="evidence" value="ECO:0007669"/>
    <property type="project" value="UniProtKB-UniRule"/>
</dbReference>
<comment type="function">
    <text evidence="8">One of two assembly initiator proteins, it binds directly to the 5'-end of the 23S rRNA, where it nucleates assembly of the 50S subunit.</text>
</comment>
<dbReference type="Pfam" id="PF17136">
    <property type="entry name" value="ribosomal_L24"/>
    <property type="match status" value="1"/>
</dbReference>
<proteinExistence type="inferred from homology"/>